<dbReference type="Gene3D" id="1.10.1580.10">
    <property type="match status" value="1"/>
</dbReference>
<feature type="binding site" evidence="4">
    <location>
        <begin position="124"/>
        <end position="129"/>
    </location>
    <ligand>
        <name>GTP</name>
        <dbReference type="ChEBI" id="CHEBI:37565"/>
    </ligand>
</feature>
<dbReference type="Pfam" id="PF01926">
    <property type="entry name" value="MMR_HSR1"/>
    <property type="match status" value="1"/>
</dbReference>
<dbReference type="CDD" id="cd01856">
    <property type="entry name" value="YlqF"/>
    <property type="match status" value="1"/>
</dbReference>
<dbReference type="GO" id="GO:0005737">
    <property type="term" value="C:cytoplasm"/>
    <property type="evidence" value="ECO:0007669"/>
    <property type="project" value="UniProtKB-SubCell"/>
</dbReference>
<dbReference type="InterPro" id="IPR019991">
    <property type="entry name" value="GTP-bd_ribosome_bgen"/>
</dbReference>
<name>A0A1N7LNH5_9GAMM</name>
<evidence type="ECO:0000313" key="8">
    <source>
        <dbReference type="Proteomes" id="UP000185999"/>
    </source>
</evidence>
<dbReference type="InterPro" id="IPR030378">
    <property type="entry name" value="G_CP_dom"/>
</dbReference>
<feature type="binding site" evidence="4">
    <location>
        <begin position="58"/>
        <end position="61"/>
    </location>
    <ligand>
        <name>GTP</name>
        <dbReference type="ChEBI" id="CHEBI:37565"/>
    </ligand>
</feature>
<evidence type="ECO:0000256" key="3">
    <source>
        <dbReference type="PIRNR" id="PIRNR006230"/>
    </source>
</evidence>
<evidence type="ECO:0000256" key="2">
    <source>
        <dbReference type="ARBA" id="ARBA00023134"/>
    </source>
</evidence>
<keyword evidence="3" id="KW-0963">Cytoplasm</keyword>
<dbReference type="PANTHER" id="PTHR45782">
    <property type="entry name" value="MITOCHONDRIAL RIBOSOME-ASSOCIATED GTPASE 1"/>
    <property type="match status" value="1"/>
</dbReference>
<dbReference type="InterPro" id="IPR006073">
    <property type="entry name" value="GTP-bd"/>
</dbReference>
<evidence type="ECO:0000256" key="4">
    <source>
        <dbReference type="PIRSR" id="PIRSR006230-1"/>
    </source>
</evidence>
<dbReference type="GO" id="GO:0005525">
    <property type="term" value="F:GTP binding"/>
    <property type="evidence" value="ECO:0007669"/>
    <property type="project" value="UniProtKB-KW"/>
</dbReference>
<feature type="binding site" evidence="4">
    <location>
        <position position="168"/>
    </location>
    <ligand>
        <name>GTP</name>
        <dbReference type="ChEBI" id="CHEBI:37565"/>
    </ligand>
</feature>
<comment type="function">
    <text evidence="3">Required for a late step of 50S ribosomal subunit assembly. Has GTPase activity.</text>
</comment>
<keyword evidence="1 3" id="KW-0547">Nucleotide-binding</keyword>
<dbReference type="Proteomes" id="UP000185999">
    <property type="component" value="Unassembled WGS sequence"/>
</dbReference>
<feature type="domain" description="CP-type G" evidence="6">
    <location>
        <begin position="14"/>
        <end position="172"/>
    </location>
</feature>
<dbReference type="InterPro" id="IPR027417">
    <property type="entry name" value="P-loop_NTPase"/>
</dbReference>
<dbReference type="STRING" id="619304.SAMN05421760_104185"/>
<dbReference type="SUPFAM" id="SSF52540">
    <property type="entry name" value="P-loop containing nucleoside triphosphate hydrolases"/>
    <property type="match status" value="1"/>
</dbReference>
<dbReference type="InterPro" id="IPR016478">
    <property type="entry name" value="GTPase_MTG1"/>
</dbReference>
<dbReference type="GO" id="GO:0003924">
    <property type="term" value="F:GTPase activity"/>
    <property type="evidence" value="ECO:0007669"/>
    <property type="project" value="TreeGrafter"/>
</dbReference>
<dbReference type="FunFam" id="3.40.50.300:FF:000590">
    <property type="entry name" value="Ribosome biogenesis GTPase A"/>
    <property type="match status" value="1"/>
</dbReference>
<dbReference type="GO" id="GO:0006412">
    <property type="term" value="P:translation"/>
    <property type="evidence" value="ECO:0007669"/>
    <property type="project" value="TreeGrafter"/>
</dbReference>
<keyword evidence="8" id="KW-1185">Reference proteome</keyword>
<keyword evidence="5" id="KW-0175">Coiled coil</keyword>
<accession>A0A1N7LNH5</accession>
<evidence type="ECO:0000313" key="7">
    <source>
        <dbReference type="EMBL" id="SIS75339.1"/>
    </source>
</evidence>
<sequence>MTINWFPGHMHKARKEIAQVMDEIDAVIEVLDARLPLSSENPLVNSLRKGKPVLKVLNKSDLADPVKTAQWLEYFNGFENIQAISISQDQKKLIHKIPDICKRMVPARVNKERPVRVMIMGIPNVGKSTLINTLLGRRIAKVGNEPAVTKTQTRYILNNGMALLDTPGFLWPKIEDQESGYRLAASGAIRDTAIEYELVALFAAQFMLTQYPGQLIERYKFKALPIGSDELLDEIGRKRGGLRPGGVVDRHKASEVLLHDMRGGKIGAITFETVEEWLFKQAEVERLRLEEIAEQLRIEAEAKEQALKNSQSHYMTGVNKNDA</sequence>
<dbReference type="EMBL" id="FTOE01000004">
    <property type="protein sequence ID" value="SIS75339.1"/>
    <property type="molecule type" value="Genomic_DNA"/>
</dbReference>
<organism evidence="7 8">
    <name type="scientific">Neptunomonas antarctica</name>
    <dbReference type="NCBI Taxonomy" id="619304"/>
    <lineage>
        <taxon>Bacteria</taxon>
        <taxon>Pseudomonadati</taxon>
        <taxon>Pseudomonadota</taxon>
        <taxon>Gammaproteobacteria</taxon>
        <taxon>Oceanospirillales</taxon>
        <taxon>Oceanospirillaceae</taxon>
        <taxon>Neptunomonas</taxon>
    </lineage>
</organism>
<dbReference type="NCBIfam" id="TIGR03596">
    <property type="entry name" value="GTPase_YlqF"/>
    <property type="match status" value="1"/>
</dbReference>
<evidence type="ECO:0000256" key="1">
    <source>
        <dbReference type="ARBA" id="ARBA00022741"/>
    </source>
</evidence>
<dbReference type="PIRSF" id="PIRSF006230">
    <property type="entry name" value="MG442"/>
    <property type="match status" value="1"/>
</dbReference>
<dbReference type="RefSeq" id="WP_054341685.1">
    <property type="nucleotide sequence ID" value="NZ_FTOE01000004.1"/>
</dbReference>
<proteinExistence type="inferred from homology"/>
<protein>
    <recommendedName>
        <fullName evidence="3">Ribosome biogenesis GTPase A</fullName>
    </recommendedName>
</protein>
<evidence type="ECO:0000256" key="5">
    <source>
        <dbReference type="SAM" id="Coils"/>
    </source>
</evidence>
<dbReference type="PROSITE" id="PS51721">
    <property type="entry name" value="G_CP"/>
    <property type="match status" value="1"/>
</dbReference>
<evidence type="ECO:0000259" key="6">
    <source>
        <dbReference type="PROSITE" id="PS51721"/>
    </source>
</evidence>
<dbReference type="OrthoDB" id="9779790at2"/>
<dbReference type="Gene3D" id="3.40.50.300">
    <property type="entry name" value="P-loop containing nucleotide triphosphate hydrolases"/>
    <property type="match status" value="1"/>
</dbReference>
<dbReference type="PANTHER" id="PTHR45782:SF4">
    <property type="entry name" value="MITOCHONDRIAL RIBOSOME-ASSOCIATED GTPASE 1"/>
    <property type="match status" value="1"/>
</dbReference>
<gene>
    <name evidence="7" type="ORF">SAMN05421760_104185</name>
</gene>
<dbReference type="InterPro" id="IPR023179">
    <property type="entry name" value="GTP-bd_ortho_bundle_sf"/>
</dbReference>
<dbReference type="AlphaFoldDB" id="A0A1N7LNH5"/>
<comment type="subcellular location">
    <subcellularLocation>
        <location evidence="3">Cytoplasm</location>
    </subcellularLocation>
</comment>
<keyword evidence="2 3" id="KW-0342">GTP-binding</keyword>
<comment type="similarity">
    <text evidence="3">Belongs to the TRAFAC class YlqF/YawG GTPase family. MTG1 subfamily.</text>
</comment>
<feature type="coiled-coil region" evidence="5">
    <location>
        <begin position="279"/>
        <end position="313"/>
    </location>
</feature>
<reference evidence="8" key="1">
    <citation type="submission" date="2017-01" db="EMBL/GenBank/DDBJ databases">
        <authorList>
            <person name="Varghese N."/>
            <person name="Submissions S."/>
        </authorList>
    </citation>
    <scope>NUCLEOTIDE SEQUENCE [LARGE SCALE GENOMIC DNA]</scope>
    <source>
        <strain evidence="8">DSM 22306</strain>
    </source>
</reference>